<dbReference type="SMART" id="SM00322">
    <property type="entry name" value="KH"/>
    <property type="match status" value="1"/>
</dbReference>
<dbReference type="InterPro" id="IPR015946">
    <property type="entry name" value="KH_dom-like_a/b"/>
</dbReference>
<dbReference type="InterPro" id="IPR004087">
    <property type="entry name" value="KH_dom"/>
</dbReference>
<gene>
    <name evidence="8 11" type="primary">rpsC</name>
    <name evidence="11" type="ORF">P0082_10635</name>
</gene>
<dbReference type="Proteomes" id="UP001228690">
    <property type="component" value="Chromosome"/>
</dbReference>
<dbReference type="InterPro" id="IPR001351">
    <property type="entry name" value="Ribosomal_uS3_C"/>
</dbReference>
<comment type="subunit">
    <text evidence="8">Part of the 30S ribosomal subunit. Forms a tight complex with proteins S10 and S14.</text>
</comment>
<dbReference type="RefSeq" id="WP_326927113.1">
    <property type="nucleotide sequence ID" value="NZ_CP123443.1"/>
</dbReference>
<dbReference type="Gene3D" id="3.30.300.20">
    <property type="match status" value="1"/>
</dbReference>
<dbReference type="Pfam" id="PF00189">
    <property type="entry name" value="Ribosomal_S3_C"/>
    <property type="match status" value="1"/>
</dbReference>
<dbReference type="InterPro" id="IPR005704">
    <property type="entry name" value="Ribosomal_uS3_bac-typ"/>
</dbReference>
<evidence type="ECO:0000259" key="10">
    <source>
        <dbReference type="PROSITE" id="PS50823"/>
    </source>
</evidence>
<dbReference type="InterPro" id="IPR018280">
    <property type="entry name" value="Ribosomal_uS3_CS"/>
</dbReference>
<evidence type="ECO:0000256" key="7">
    <source>
        <dbReference type="ARBA" id="ARBA00035257"/>
    </source>
</evidence>
<evidence type="ECO:0000256" key="9">
    <source>
        <dbReference type="RuleBase" id="RU003624"/>
    </source>
</evidence>
<evidence type="ECO:0000256" key="1">
    <source>
        <dbReference type="ARBA" id="ARBA00010761"/>
    </source>
</evidence>
<organism evidence="11 12">
    <name type="scientific">Candidatus Haliotispira prima</name>
    <dbReference type="NCBI Taxonomy" id="3034016"/>
    <lineage>
        <taxon>Bacteria</taxon>
        <taxon>Pseudomonadati</taxon>
        <taxon>Spirochaetota</taxon>
        <taxon>Spirochaetia</taxon>
        <taxon>Spirochaetales</taxon>
        <taxon>Spirochaetaceae</taxon>
        <taxon>Candidatus Haliotispira</taxon>
    </lineage>
</organism>
<dbReference type="CDD" id="cd02412">
    <property type="entry name" value="KH-II_30S_S3"/>
    <property type="match status" value="1"/>
</dbReference>
<sequence>MGQKVHPYGFRLGVNNDWKSRWYLSGKSYARVLHEDLRLRKALFNTPEAQSADISDVEIIRKPKRITLLIQTARPGYIIGSKGANIERLQKDLQKLTTDSLNIKIKEVKRPEASAQIVALNIARQLRGRGAFRRTLKMALAGVIKQGNVQGVKIKISGRLGGADMARALELKEGRVPLHTLRANIDYGFAESLTTYGIIGVKVWICLGEIYKSNAKEDAGNLVRRPSDSVE</sequence>
<dbReference type="Gene3D" id="3.30.1140.32">
    <property type="entry name" value="Ribosomal protein S3, C-terminal domain"/>
    <property type="match status" value="1"/>
</dbReference>
<dbReference type="InterPro" id="IPR009019">
    <property type="entry name" value="KH_sf_prok-type"/>
</dbReference>
<dbReference type="GO" id="GO:0005840">
    <property type="term" value="C:ribosome"/>
    <property type="evidence" value="ECO:0007669"/>
    <property type="project" value="UniProtKB-KW"/>
</dbReference>
<reference evidence="11 12" key="1">
    <citation type="submission" date="2023-04" db="EMBL/GenBank/DDBJ databases">
        <title>Spirochaete genome identified in red abalone sample constitutes a novel genus.</title>
        <authorList>
            <person name="Sharma S.P."/>
            <person name="Purcell C.M."/>
            <person name="Hyde J.R."/>
            <person name="Severin A.J."/>
        </authorList>
    </citation>
    <scope>NUCLEOTIDE SEQUENCE [LARGE SCALE GENOMIC DNA]</scope>
    <source>
        <strain evidence="11 12">SP-2023</strain>
    </source>
</reference>
<dbReference type="NCBIfam" id="TIGR01009">
    <property type="entry name" value="rpsC_bact"/>
    <property type="match status" value="1"/>
</dbReference>
<name>A0ABY8MG57_9SPIO</name>
<dbReference type="SUPFAM" id="SSF54814">
    <property type="entry name" value="Prokaryotic type KH domain (KH-domain type II)"/>
    <property type="match status" value="1"/>
</dbReference>
<evidence type="ECO:0000256" key="3">
    <source>
        <dbReference type="ARBA" id="ARBA00022884"/>
    </source>
</evidence>
<dbReference type="PANTHER" id="PTHR11760:SF19">
    <property type="entry name" value="SMALL RIBOSOMAL SUBUNIT PROTEIN US3C"/>
    <property type="match status" value="1"/>
</dbReference>
<dbReference type="SUPFAM" id="SSF54821">
    <property type="entry name" value="Ribosomal protein S3 C-terminal domain"/>
    <property type="match status" value="1"/>
</dbReference>
<feature type="domain" description="KH type-2" evidence="10">
    <location>
        <begin position="39"/>
        <end position="109"/>
    </location>
</feature>
<keyword evidence="12" id="KW-1185">Reference proteome</keyword>
<evidence type="ECO:0000256" key="6">
    <source>
        <dbReference type="ARBA" id="ARBA00024998"/>
    </source>
</evidence>
<keyword evidence="4 8" id="KW-0689">Ribosomal protein</keyword>
<dbReference type="InterPro" id="IPR036419">
    <property type="entry name" value="Ribosomal_S3_C_sf"/>
</dbReference>
<dbReference type="PROSITE" id="PS50823">
    <property type="entry name" value="KH_TYPE_2"/>
    <property type="match status" value="1"/>
</dbReference>
<comment type="function">
    <text evidence="6 8">Binds the lower part of the 30S subunit head. Binds mRNA in the 70S ribosome, positioning it for translation.</text>
</comment>
<evidence type="ECO:0000313" key="12">
    <source>
        <dbReference type="Proteomes" id="UP001228690"/>
    </source>
</evidence>
<accession>A0ABY8MG57</accession>
<keyword evidence="5 8" id="KW-0687">Ribonucleoprotein</keyword>
<dbReference type="HAMAP" id="MF_01309_B">
    <property type="entry name" value="Ribosomal_uS3_B"/>
    <property type="match status" value="1"/>
</dbReference>
<evidence type="ECO:0000313" key="11">
    <source>
        <dbReference type="EMBL" id="WGK68926.1"/>
    </source>
</evidence>
<comment type="similarity">
    <text evidence="1 8 9">Belongs to the universal ribosomal protein uS3 family.</text>
</comment>
<keyword evidence="2 8" id="KW-0699">rRNA-binding</keyword>
<proteinExistence type="inferred from homology"/>
<dbReference type="EMBL" id="CP123443">
    <property type="protein sequence ID" value="WGK68926.1"/>
    <property type="molecule type" value="Genomic_DNA"/>
</dbReference>
<dbReference type="PANTHER" id="PTHR11760">
    <property type="entry name" value="30S/40S RIBOSOMAL PROTEIN S3"/>
    <property type="match status" value="1"/>
</dbReference>
<evidence type="ECO:0000256" key="8">
    <source>
        <dbReference type="HAMAP-Rule" id="MF_01309"/>
    </source>
</evidence>
<evidence type="ECO:0000256" key="2">
    <source>
        <dbReference type="ARBA" id="ARBA00022730"/>
    </source>
</evidence>
<keyword evidence="3 8" id="KW-0694">RNA-binding</keyword>
<evidence type="ECO:0000256" key="5">
    <source>
        <dbReference type="ARBA" id="ARBA00023274"/>
    </source>
</evidence>
<dbReference type="InterPro" id="IPR057258">
    <property type="entry name" value="Ribosomal_uS3"/>
</dbReference>
<protein>
    <recommendedName>
        <fullName evidence="7 8">Small ribosomal subunit protein uS3</fullName>
    </recommendedName>
</protein>
<dbReference type="PROSITE" id="PS00548">
    <property type="entry name" value="RIBOSOMAL_S3"/>
    <property type="match status" value="1"/>
</dbReference>
<dbReference type="InterPro" id="IPR004044">
    <property type="entry name" value="KH_dom_type_2"/>
</dbReference>
<evidence type="ECO:0000256" key="4">
    <source>
        <dbReference type="ARBA" id="ARBA00022980"/>
    </source>
</evidence>
<dbReference type="Pfam" id="PF07650">
    <property type="entry name" value="KH_2"/>
    <property type="match status" value="1"/>
</dbReference>